<dbReference type="AlphaFoldDB" id="B4RIR7"/>
<dbReference type="HOGENOM" id="CLU_1174545_0_0_5"/>
<keyword evidence="2" id="KW-1185">Reference proteome</keyword>
<reference evidence="1 2" key="1">
    <citation type="journal article" date="2008" name="BMC Genomics">
        <title>Complete genome of Phenylobacterium zucineum - a novel facultative intracellular bacterium isolated from human erythroleukemia cell line K562.</title>
        <authorList>
            <person name="Luo Y."/>
            <person name="Xu X."/>
            <person name="Ding Z."/>
            <person name="Liu Z."/>
            <person name="Zhang B."/>
            <person name="Yan Z."/>
            <person name="Sun J."/>
            <person name="Hu S."/>
            <person name="Hu X."/>
        </authorList>
    </citation>
    <scope>NUCLEOTIDE SEQUENCE [LARGE SCALE GENOMIC DNA]</scope>
    <source>
        <strain evidence="2">HLK1</strain>
        <plasmid evidence="2">Plasmid pHLK1</plasmid>
    </source>
</reference>
<proteinExistence type="predicted"/>
<evidence type="ECO:0008006" key="3">
    <source>
        <dbReference type="Google" id="ProtNLM"/>
    </source>
</evidence>
<dbReference type="eggNOG" id="ENOG5030Q64">
    <property type="taxonomic scope" value="Bacteria"/>
</dbReference>
<gene>
    <name evidence="1" type="ordered locus">PHZ_p0300</name>
</gene>
<geneLocation type="plasmid" evidence="2">
    <name>pHLK1</name>
</geneLocation>
<organism evidence="1 2">
    <name type="scientific">Phenylobacterium zucineum (strain HLK1)</name>
    <dbReference type="NCBI Taxonomy" id="450851"/>
    <lineage>
        <taxon>Bacteria</taxon>
        <taxon>Pseudomonadati</taxon>
        <taxon>Pseudomonadota</taxon>
        <taxon>Alphaproteobacteria</taxon>
        <taxon>Caulobacterales</taxon>
        <taxon>Caulobacteraceae</taxon>
        <taxon>Phenylobacterium</taxon>
    </lineage>
</organism>
<protein>
    <recommendedName>
        <fullName evidence="3">Antitoxin Xre/MbcA/ParS-like toxin-binding domain-containing protein</fullName>
    </recommendedName>
</protein>
<dbReference type="OrthoDB" id="8092972at2"/>
<dbReference type="Proteomes" id="UP000001868">
    <property type="component" value="Plasmid pHLK1"/>
</dbReference>
<keyword evidence="1" id="KW-0614">Plasmid</keyword>
<dbReference type="RefSeq" id="WP_012520538.1">
    <property type="nucleotide sequence ID" value="NC_011143.1"/>
</dbReference>
<name>B4RIR7_PHEZH</name>
<dbReference type="EMBL" id="CP000748">
    <property type="protein sequence ID" value="ACG80242.1"/>
    <property type="molecule type" value="Genomic_DNA"/>
</dbReference>
<accession>B4RIR7</accession>
<sequence>MAHAQKSAGGETARKTLAHRAASGQFVYAYKVKGGAQALERITPPKDATLVIIPEGAADQQYLEASGLVERYGQVRVQDAKGRIVEPVQTTTAKVIDAEAFEPSAKARALLRGVRTAQEDLKQAGGAYELDEVRALLNGISRQAVEKRVREGALLAVPGPSNRRRFPTVQFTDDGEVVPGLREVRQALPFQNPWAVLNYLVNPDARLGGRRPIDALKAGEAAEVVEAARRLGQQGA</sequence>
<evidence type="ECO:0000313" key="1">
    <source>
        <dbReference type="EMBL" id="ACG80242.1"/>
    </source>
</evidence>
<dbReference type="KEGG" id="pzu:PHZ_p0300"/>
<evidence type="ECO:0000313" key="2">
    <source>
        <dbReference type="Proteomes" id="UP000001868"/>
    </source>
</evidence>